<dbReference type="Pfam" id="PF12784">
    <property type="entry name" value="PDDEXK_2"/>
    <property type="match status" value="1"/>
</dbReference>
<dbReference type="InterPro" id="IPR025587">
    <property type="entry name" value="DUF4351"/>
</dbReference>
<evidence type="ECO:0000313" key="2">
    <source>
        <dbReference type="EMBL" id="AOX00448.1"/>
    </source>
</evidence>
<dbReference type="Pfam" id="PF14261">
    <property type="entry name" value="DUF4351"/>
    <property type="match status" value="1"/>
</dbReference>
<sequence length="327" mass="38385">MAYPLKDKYISLLTDFGFKRVFGTEPNKGLLIDFLNTLLPPRHHIEDVTFKNTENLGNTPVDRKGIFDIYCQSKNGERFIVEIQKAKQNFFKDRSVYYSTFPIQEQAQKGDWDYQLKAVYTVGVLDFVFDDHRHDETILHTVELKNQDCQVFYDKLKFLYIELPKFTKTLDQLETHFDKWLFVLKNLSELQNRPQPFQESVFNQLFDVAEIANFSRTEQDNYQNSLKYYRDMNNIVETSRQEGLLQGREEGLQEGRAEGLKQGREEGAQRERALILRLLSRSLGEIPSELQQQILQLSLDKLEGLSEACLDFSNVDDLRAWLNQNQE</sequence>
<evidence type="ECO:0000259" key="1">
    <source>
        <dbReference type="Pfam" id="PF14261"/>
    </source>
</evidence>
<proteinExistence type="predicted"/>
<protein>
    <recommendedName>
        <fullName evidence="1">DUF4351 domain-containing protein</fullName>
    </recommendedName>
</protein>
<dbReference type="STRING" id="1458985.BJP34_14160"/>
<dbReference type="EMBL" id="CP017599">
    <property type="protein sequence ID" value="AOX00448.1"/>
    <property type="molecule type" value="Genomic_DNA"/>
</dbReference>
<dbReference type="InterPro" id="IPR010106">
    <property type="entry name" value="RpnA"/>
</dbReference>
<name>A0A1D8TS38_9CYAN</name>
<gene>
    <name evidence="2" type="ORF">BJP34_14160</name>
</gene>
<evidence type="ECO:0000313" key="3">
    <source>
        <dbReference type="Proteomes" id="UP000177870"/>
    </source>
</evidence>
<organism evidence="2 3">
    <name type="scientific">Moorena producens PAL-8-15-08-1</name>
    <dbReference type="NCBI Taxonomy" id="1458985"/>
    <lineage>
        <taxon>Bacteria</taxon>
        <taxon>Bacillati</taxon>
        <taxon>Cyanobacteriota</taxon>
        <taxon>Cyanophyceae</taxon>
        <taxon>Coleofasciculales</taxon>
        <taxon>Coleofasciculaceae</taxon>
        <taxon>Moorena</taxon>
    </lineage>
</organism>
<accession>A0A1D8TS38</accession>
<reference evidence="3" key="1">
    <citation type="submission" date="2016-10" db="EMBL/GenBank/DDBJ databases">
        <title>Comparative genomics uncovers the prolific and rare metabolic potential of the cyanobacterial genus Moorea.</title>
        <authorList>
            <person name="Leao T."/>
            <person name="Castelao G."/>
            <person name="Korobeynikov A."/>
            <person name="Monroe E.A."/>
            <person name="Podell S."/>
            <person name="Glukhov E."/>
            <person name="Allen E."/>
            <person name="Gerwick W.H."/>
            <person name="Gerwick L."/>
        </authorList>
    </citation>
    <scope>NUCLEOTIDE SEQUENCE [LARGE SCALE GENOMIC DNA]</scope>
    <source>
        <strain evidence="3">PAL-8-15-08-1</strain>
    </source>
</reference>
<dbReference type="OrthoDB" id="495817at2"/>
<feature type="domain" description="DUF4351" evidence="1">
    <location>
        <begin position="262"/>
        <end position="322"/>
    </location>
</feature>
<dbReference type="NCBIfam" id="TIGR01784">
    <property type="entry name" value="T_den_put_tspse"/>
    <property type="match status" value="1"/>
</dbReference>
<dbReference type="Proteomes" id="UP000177870">
    <property type="component" value="Chromosome"/>
</dbReference>
<dbReference type="PANTHER" id="PTHR41317">
    <property type="entry name" value="PD-(D_E)XK NUCLEASE FAMILY TRANSPOSASE"/>
    <property type="match status" value="1"/>
</dbReference>
<dbReference type="PANTHER" id="PTHR41317:SF1">
    <property type="entry name" value="PD-(D_E)XK NUCLEASE FAMILY TRANSPOSASE"/>
    <property type="match status" value="1"/>
</dbReference>
<dbReference type="RefSeq" id="WP_070392909.1">
    <property type="nucleotide sequence ID" value="NZ_CP017599.1"/>
</dbReference>
<dbReference type="KEGG" id="mpro:BJP34_14160"/>
<dbReference type="AlphaFoldDB" id="A0A1D8TS38"/>